<name>A0ABQ1ZY67_9BACT</name>
<dbReference type="EMBL" id="BMGY01000004">
    <property type="protein sequence ID" value="GGH80600.1"/>
    <property type="molecule type" value="Genomic_DNA"/>
</dbReference>
<feature type="domain" description="UspA" evidence="1">
    <location>
        <begin position="10"/>
        <end position="139"/>
    </location>
</feature>
<evidence type="ECO:0000259" key="1">
    <source>
        <dbReference type="Pfam" id="PF00582"/>
    </source>
</evidence>
<proteinExistence type="predicted"/>
<feature type="domain" description="UspA" evidence="1">
    <location>
        <begin position="225"/>
        <end position="273"/>
    </location>
</feature>
<dbReference type="InterPro" id="IPR006016">
    <property type="entry name" value="UspA"/>
</dbReference>
<gene>
    <name evidence="2" type="ORF">GCM10011495_06060</name>
</gene>
<dbReference type="SUPFAM" id="SSF52402">
    <property type="entry name" value="Adenine nucleotide alpha hydrolases-like"/>
    <property type="match status" value="2"/>
</dbReference>
<dbReference type="InterPro" id="IPR014729">
    <property type="entry name" value="Rossmann-like_a/b/a_fold"/>
</dbReference>
<evidence type="ECO:0000313" key="3">
    <source>
        <dbReference type="Proteomes" id="UP000637774"/>
    </source>
</evidence>
<comment type="caution">
    <text evidence="2">The sequence shown here is derived from an EMBL/GenBank/DDBJ whole genome shotgun (WGS) entry which is preliminary data.</text>
</comment>
<dbReference type="RefSeq" id="WP_188560547.1">
    <property type="nucleotide sequence ID" value="NZ_BMGY01000004.1"/>
</dbReference>
<sequence>MLLTIVAFAGFYESARHAVHYADILAEALHGRLVLLHVSRVSPHDSYALVSDGYHRSELSHEANTASALYRQAEALHTPTIVEIATDLLPAVAQDVAQRHRSVLFVLGQPDLTHPAAASVAMSCAELLRAGHFPLLVVPMRALATRAPHRMMIAADREPFTLAPAAQPLCQLLAQAGSDVVVAHVSSGVEDDAGCGAALRAVQASGLVGEITPELRGYDYSDYCEGVLAAVQDTQPDLVVLLARKRSFLGELFHRSVTARVLARCPVPVLVLPTSASAPRTAARGRNTAIA</sequence>
<protein>
    <recommendedName>
        <fullName evidence="1">UspA domain-containing protein</fullName>
    </recommendedName>
</protein>
<dbReference type="Gene3D" id="3.40.50.620">
    <property type="entry name" value="HUPs"/>
    <property type="match status" value="2"/>
</dbReference>
<organism evidence="2 3">
    <name type="scientific">Hymenobacter frigidus</name>
    <dbReference type="NCBI Taxonomy" id="1524095"/>
    <lineage>
        <taxon>Bacteria</taxon>
        <taxon>Pseudomonadati</taxon>
        <taxon>Bacteroidota</taxon>
        <taxon>Cytophagia</taxon>
        <taxon>Cytophagales</taxon>
        <taxon>Hymenobacteraceae</taxon>
        <taxon>Hymenobacter</taxon>
    </lineage>
</organism>
<keyword evidence="3" id="KW-1185">Reference proteome</keyword>
<accession>A0ABQ1ZY67</accession>
<reference evidence="3" key="1">
    <citation type="journal article" date="2019" name="Int. J. Syst. Evol. Microbiol.">
        <title>The Global Catalogue of Microorganisms (GCM) 10K type strain sequencing project: providing services to taxonomists for standard genome sequencing and annotation.</title>
        <authorList>
            <consortium name="The Broad Institute Genomics Platform"/>
            <consortium name="The Broad Institute Genome Sequencing Center for Infectious Disease"/>
            <person name="Wu L."/>
            <person name="Ma J."/>
        </authorList>
    </citation>
    <scope>NUCLEOTIDE SEQUENCE [LARGE SCALE GENOMIC DNA]</scope>
    <source>
        <strain evidence="3">CGMCC 1.14966</strain>
    </source>
</reference>
<dbReference type="Proteomes" id="UP000637774">
    <property type="component" value="Unassembled WGS sequence"/>
</dbReference>
<dbReference type="Pfam" id="PF00582">
    <property type="entry name" value="Usp"/>
    <property type="match status" value="2"/>
</dbReference>
<evidence type="ECO:0000313" key="2">
    <source>
        <dbReference type="EMBL" id="GGH80600.1"/>
    </source>
</evidence>
<dbReference type="CDD" id="cd00293">
    <property type="entry name" value="USP-like"/>
    <property type="match status" value="1"/>
</dbReference>